<feature type="binding site" evidence="11">
    <location>
        <position position="182"/>
    </location>
    <ligand>
        <name>Zn(2+)</name>
        <dbReference type="ChEBI" id="CHEBI:29105"/>
    </ligand>
</feature>
<dbReference type="PANTHER" id="PTHR11447:SF16">
    <property type="entry name" value="P53 PROTEIN LONG FORM VARIANT 1"/>
    <property type="match status" value="1"/>
</dbReference>
<evidence type="ECO:0000256" key="12">
    <source>
        <dbReference type="PIRSR" id="PIRSR602117-2"/>
    </source>
</evidence>
<feature type="binding site" evidence="11">
    <location>
        <position position="254"/>
    </location>
    <ligand>
        <name>Zn(2+)</name>
        <dbReference type="ChEBI" id="CHEBI:29105"/>
    </ligand>
</feature>
<feature type="compositionally biased region" description="Basic and acidic residues" evidence="14">
    <location>
        <begin position="323"/>
        <end position="333"/>
    </location>
</feature>
<dbReference type="InterPro" id="IPR002117">
    <property type="entry name" value="p53_tumour_suppressor"/>
</dbReference>
<feature type="binding site" evidence="11">
    <location>
        <position position="179"/>
    </location>
    <ligand>
        <name>Zn(2+)</name>
        <dbReference type="ChEBI" id="CHEBI:29105"/>
    </ligand>
</feature>
<evidence type="ECO:0000256" key="3">
    <source>
        <dbReference type="ARBA" id="ARBA00022703"/>
    </source>
</evidence>
<dbReference type="Proteomes" id="UP000594454">
    <property type="component" value="Chromosome 3"/>
</dbReference>
<dbReference type="InParanoid" id="A0A7R8YT13"/>
<feature type="region of interest" description="Disordered" evidence="14">
    <location>
        <begin position="301"/>
        <end position="346"/>
    </location>
</feature>
<dbReference type="GO" id="GO:0000981">
    <property type="term" value="F:DNA-binding transcription factor activity, RNA polymerase II-specific"/>
    <property type="evidence" value="ECO:0007669"/>
    <property type="project" value="TreeGrafter"/>
</dbReference>
<dbReference type="InterPro" id="IPR008967">
    <property type="entry name" value="p53-like_TF_DNA-bd_sf"/>
</dbReference>
<dbReference type="InterPro" id="IPR011615">
    <property type="entry name" value="p53_DNA-bd"/>
</dbReference>
<dbReference type="GO" id="GO:0000978">
    <property type="term" value="F:RNA polymerase II cis-regulatory region sequence-specific DNA binding"/>
    <property type="evidence" value="ECO:0007669"/>
    <property type="project" value="TreeGrafter"/>
</dbReference>
<feature type="site" description="Interaction with DNA" evidence="12">
    <location>
        <position position="123"/>
    </location>
</feature>
<comment type="cofactor">
    <cofactor evidence="11">
        <name>Zn(2+)</name>
        <dbReference type="ChEBI" id="CHEBI:29105"/>
    </cofactor>
    <text evidence="11">Binds 1 zinc ion per subunit.</text>
</comment>
<keyword evidence="17" id="KW-1185">Reference proteome</keyword>
<dbReference type="GO" id="GO:0006915">
    <property type="term" value="P:apoptotic process"/>
    <property type="evidence" value="ECO:0007669"/>
    <property type="project" value="UniProtKB-KW"/>
</dbReference>
<evidence type="ECO:0000313" key="17">
    <source>
        <dbReference type="Proteomes" id="UP000594454"/>
    </source>
</evidence>
<evidence type="ECO:0000256" key="13">
    <source>
        <dbReference type="PIRSR" id="PIRSR602117-3"/>
    </source>
</evidence>
<evidence type="ECO:0000256" key="7">
    <source>
        <dbReference type="ARBA" id="ARBA00023125"/>
    </source>
</evidence>
<dbReference type="SUPFAM" id="SSF49417">
    <property type="entry name" value="p53-like transcription factors"/>
    <property type="match status" value="1"/>
</dbReference>
<keyword evidence="6" id="KW-0805">Transcription regulation</keyword>
<feature type="cross-link" description="Glycyl lysine isopeptide (Lys-Gly) (interchain with G-Cter in ubiquitin)" evidence="13">
    <location>
        <position position="306"/>
    </location>
</feature>
<organism evidence="16 17">
    <name type="scientific">Hermetia illucens</name>
    <name type="common">Black soldier fly</name>
    <dbReference type="NCBI Taxonomy" id="343691"/>
    <lineage>
        <taxon>Eukaryota</taxon>
        <taxon>Metazoa</taxon>
        <taxon>Ecdysozoa</taxon>
        <taxon>Arthropoda</taxon>
        <taxon>Hexapoda</taxon>
        <taxon>Insecta</taxon>
        <taxon>Pterygota</taxon>
        <taxon>Neoptera</taxon>
        <taxon>Endopterygota</taxon>
        <taxon>Diptera</taxon>
        <taxon>Brachycera</taxon>
        <taxon>Stratiomyomorpha</taxon>
        <taxon>Stratiomyidae</taxon>
        <taxon>Hermetiinae</taxon>
        <taxon>Hermetia</taxon>
    </lineage>
</organism>
<accession>A0A7R8YT13</accession>
<evidence type="ECO:0000256" key="9">
    <source>
        <dbReference type="ARBA" id="ARBA00023163"/>
    </source>
</evidence>
<evidence type="ECO:0000256" key="14">
    <source>
        <dbReference type="SAM" id="MobiDB-lite"/>
    </source>
</evidence>
<keyword evidence="10" id="KW-0539">Nucleus</keyword>
<dbReference type="InterPro" id="IPR012346">
    <property type="entry name" value="p53/RUNT-type_TF_DNA-bd_sf"/>
</dbReference>
<keyword evidence="3" id="KW-0053">Apoptosis</keyword>
<evidence type="ECO:0000256" key="11">
    <source>
        <dbReference type="PIRSR" id="PIRSR602117-1"/>
    </source>
</evidence>
<comment type="subcellular location">
    <subcellularLocation>
        <location evidence="1">Nucleus</location>
    </subcellularLocation>
</comment>
<dbReference type="GO" id="GO:0005634">
    <property type="term" value="C:nucleus"/>
    <property type="evidence" value="ECO:0007669"/>
    <property type="project" value="UniProtKB-SubCell"/>
</dbReference>
<dbReference type="Pfam" id="PF00870">
    <property type="entry name" value="P53"/>
    <property type="match status" value="1"/>
</dbReference>
<evidence type="ECO:0000313" key="16">
    <source>
        <dbReference type="EMBL" id="CAD7084472.1"/>
    </source>
</evidence>
<dbReference type="EMBL" id="LR899011">
    <property type="protein sequence ID" value="CAD7084472.1"/>
    <property type="molecule type" value="Genomic_DNA"/>
</dbReference>
<evidence type="ECO:0000256" key="8">
    <source>
        <dbReference type="ARBA" id="ARBA00023159"/>
    </source>
</evidence>
<protein>
    <recommendedName>
        <fullName evidence="15">p53 DNA-binding domain-containing protein</fullName>
    </recommendedName>
</protein>
<evidence type="ECO:0000256" key="2">
    <source>
        <dbReference type="ARBA" id="ARBA00006167"/>
    </source>
</evidence>
<feature type="domain" description="p53 DNA-binding" evidence="15">
    <location>
        <begin position="103"/>
        <end position="301"/>
    </location>
</feature>
<feature type="compositionally biased region" description="Basic and acidic residues" evidence="14">
    <location>
        <begin position="301"/>
        <end position="310"/>
    </location>
</feature>
<feature type="binding site" evidence="11">
    <location>
        <position position="258"/>
    </location>
    <ligand>
        <name>Zn(2+)</name>
        <dbReference type="ChEBI" id="CHEBI:29105"/>
    </ligand>
</feature>
<keyword evidence="9" id="KW-0804">Transcription</keyword>
<sequence length="402" mass="45442">MICGAVEDDFGSCFDSSLYQPNPDGSNSDDSATLISKINTEDLITLSPREMTAGHEVFEEQSRDTDWQSHPIPPGGNYFWQSSIGDIPQQDALNQQHTFPNLEEHDQAKLDFKIELKTTNGGKSSWYYSEKMKKVYIRMDQTIYLQVQYLFIAKTETEPASLRVMMVFQDDIGMPVKRCNNHKASGMDAATESHNFGEAYIESVVRCVNPHAKYVGSAAGKNVNERLAVLIPLSPVAPDDKNITKQSIALKFLCQNSCIGRRPTAVIFFLENKDGVVLGKRFLSVKICSCPKRDKEKEESKCNELKRSSDEANLPPGKRLSKKIKEEPEDISHDSPTSEVEQANDEEIRMEIAVPDKEFMDDVYNYCFAMITQRMALDPNSNKYNRYFKDLKSKVLAKRGGQ</sequence>
<dbReference type="PANTHER" id="PTHR11447">
    <property type="entry name" value="CELLULAR TUMOR ANTIGEN P53"/>
    <property type="match status" value="1"/>
</dbReference>
<dbReference type="GO" id="GO:0046872">
    <property type="term" value="F:metal ion binding"/>
    <property type="evidence" value="ECO:0007669"/>
    <property type="project" value="UniProtKB-KW"/>
</dbReference>
<keyword evidence="8" id="KW-0010">Activator</keyword>
<comment type="similarity">
    <text evidence="2">Belongs to the p53 family.</text>
</comment>
<evidence type="ECO:0000256" key="4">
    <source>
        <dbReference type="ARBA" id="ARBA00022723"/>
    </source>
</evidence>
<dbReference type="CDD" id="cd08367">
    <property type="entry name" value="P53"/>
    <property type="match status" value="1"/>
</dbReference>
<keyword evidence="7" id="KW-0238">DNA-binding</keyword>
<evidence type="ECO:0000256" key="6">
    <source>
        <dbReference type="ARBA" id="ARBA00023015"/>
    </source>
</evidence>
<evidence type="ECO:0000256" key="10">
    <source>
        <dbReference type="ARBA" id="ARBA00023242"/>
    </source>
</evidence>
<name>A0A7R8YT13_HERIL</name>
<dbReference type="AlphaFoldDB" id="A0A7R8YT13"/>
<reference evidence="16 17" key="1">
    <citation type="submission" date="2020-11" db="EMBL/GenBank/DDBJ databases">
        <authorList>
            <person name="Wallbank WR R."/>
            <person name="Pardo Diaz C."/>
            <person name="Kozak K."/>
            <person name="Martin S."/>
            <person name="Jiggins C."/>
            <person name="Moest M."/>
            <person name="Warren A I."/>
            <person name="Generalovic N T."/>
            <person name="Byers J.R.P. K."/>
            <person name="Montejo-Kovacevich G."/>
            <person name="Yen C E."/>
        </authorList>
    </citation>
    <scope>NUCLEOTIDE SEQUENCE [LARGE SCALE GENOMIC DNA]</scope>
</reference>
<gene>
    <name evidence="16" type="ORF">HERILL_LOCUS7361</name>
</gene>
<dbReference type="PRINTS" id="PR00386">
    <property type="entry name" value="P53SUPPRESSR"/>
</dbReference>
<dbReference type="Gene3D" id="2.60.40.720">
    <property type="match status" value="1"/>
</dbReference>
<evidence type="ECO:0000259" key="15">
    <source>
        <dbReference type="Pfam" id="PF00870"/>
    </source>
</evidence>
<keyword evidence="4 11" id="KW-0479">Metal-binding</keyword>
<evidence type="ECO:0000256" key="1">
    <source>
        <dbReference type="ARBA" id="ARBA00004123"/>
    </source>
</evidence>
<keyword evidence="5 11" id="KW-0862">Zinc</keyword>
<dbReference type="FunCoup" id="A0A7R8YT13">
    <property type="interactions" value="458"/>
</dbReference>
<dbReference type="OrthoDB" id="5915660at2759"/>
<evidence type="ECO:0000256" key="5">
    <source>
        <dbReference type="ARBA" id="ARBA00022833"/>
    </source>
</evidence>
<proteinExistence type="inferred from homology"/>